<proteinExistence type="predicted"/>
<dbReference type="AlphaFoldDB" id="A0A3S9AIE0"/>
<evidence type="ECO:0000313" key="2">
    <source>
        <dbReference type="Proteomes" id="UP000276980"/>
    </source>
</evidence>
<evidence type="ECO:0000313" key="1">
    <source>
        <dbReference type="EMBL" id="AZN63367.1"/>
    </source>
</evidence>
<dbReference type="RefSeq" id="WP_126035693.1">
    <property type="nucleotide sequence ID" value="NZ_CP022298.1"/>
</dbReference>
<reference evidence="1 2" key="1">
    <citation type="submission" date="2017-06" db="EMBL/GenBank/DDBJ databases">
        <title>Complete Genome Sequence of the Carbazole-Degrading Bacterium Acinetobacter johnsonii IC001.</title>
        <authorList>
            <person name="Vejarano F."/>
            <person name="Suzuki-Minakuchi C."/>
            <person name="Ohtsubo Y."/>
            <person name="Tsuda M."/>
            <person name="Okada K."/>
            <person name="Nojiri H."/>
        </authorList>
    </citation>
    <scope>NUCLEOTIDE SEQUENCE [LARGE SCALE GENOMIC DNA]</scope>
    <source>
        <strain evidence="1 2">IC001</strain>
    </source>
</reference>
<dbReference type="Proteomes" id="UP000276980">
    <property type="component" value="Chromosome"/>
</dbReference>
<accession>A0A3S9AIE0</accession>
<gene>
    <name evidence="1" type="ORF">CFH90_04725</name>
</gene>
<organism evidence="1 2">
    <name type="scientific">Acinetobacter johnsonii</name>
    <dbReference type="NCBI Taxonomy" id="40214"/>
    <lineage>
        <taxon>Bacteria</taxon>
        <taxon>Pseudomonadati</taxon>
        <taxon>Pseudomonadota</taxon>
        <taxon>Gammaproteobacteria</taxon>
        <taxon>Moraxellales</taxon>
        <taxon>Moraxellaceae</taxon>
        <taxon>Acinetobacter</taxon>
    </lineage>
</organism>
<sequence>MILILISWALFFLVGCQVLSPSKESFVVAEIPLPSANLRVEPIEASVNTDTIMIIIDVSFGKMIGDLEECDPTISIGHLSGPY</sequence>
<protein>
    <submittedName>
        <fullName evidence="1">Uncharacterized protein</fullName>
    </submittedName>
</protein>
<name>A0A3S9AIE0_ACIJO</name>
<dbReference type="EMBL" id="CP022298">
    <property type="protein sequence ID" value="AZN63367.1"/>
    <property type="molecule type" value="Genomic_DNA"/>
</dbReference>